<comment type="pathway">
    <text evidence="3">Purine metabolism; purine nucleoside salvage.</text>
</comment>
<comment type="catalytic activity">
    <reaction evidence="3">
        <text>a purine D-ribonucleoside + phosphate = a purine nucleobase + alpha-D-ribose 1-phosphate</text>
        <dbReference type="Rhea" id="RHEA:19805"/>
        <dbReference type="ChEBI" id="CHEBI:26386"/>
        <dbReference type="ChEBI" id="CHEBI:43474"/>
        <dbReference type="ChEBI" id="CHEBI:57720"/>
        <dbReference type="ChEBI" id="CHEBI:142355"/>
        <dbReference type="EC" id="2.4.2.1"/>
    </reaction>
</comment>
<dbReference type="GO" id="GO:0005829">
    <property type="term" value="C:cytosol"/>
    <property type="evidence" value="ECO:0007669"/>
    <property type="project" value="TreeGrafter"/>
</dbReference>
<feature type="site" description="Important for substrate specificity" evidence="3">
    <location>
        <position position="234"/>
    </location>
</feature>
<dbReference type="InterPro" id="IPR010044">
    <property type="entry name" value="MTAP"/>
</dbReference>
<dbReference type="GO" id="GO:0019509">
    <property type="term" value="P:L-methionine salvage from methylthioadenosine"/>
    <property type="evidence" value="ECO:0007669"/>
    <property type="project" value="TreeGrafter"/>
</dbReference>
<dbReference type="Pfam" id="PF01048">
    <property type="entry name" value="PNP_UDP_1"/>
    <property type="match status" value="1"/>
</dbReference>
<comment type="subunit">
    <text evidence="3">Homohexamer. Dimer of a homotrimer.</text>
</comment>
<comment type="similarity">
    <text evidence="3">Belongs to the PNP/MTAP phosphorylase family. MTAP subfamily.</text>
</comment>
<keyword evidence="6" id="KW-1185">Reference proteome</keyword>
<keyword evidence="2 3" id="KW-0808">Transferase</keyword>
<comment type="caution">
    <text evidence="5">The sequence shown here is derived from an EMBL/GenBank/DDBJ whole genome shotgun (WGS) entry which is preliminary data.</text>
</comment>
<dbReference type="GO" id="GO:0006166">
    <property type="term" value="P:purine ribonucleoside salvage"/>
    <property type="evidence" value="ECO:0007669"/>
    <property type="project" value="UniProtKB-UniRule"/>
</dbReference>
<feature type="binding site" evidence="3">
    <location>
        <position position="199"/>
    </location>
    <ligand>
        <name>phosphate</name>
        <dbReference type="ChEBI" id="CHEBI:43474"/>
    </ligand>
</feature>
<evidence type="ECO:0000313" key="6">
    <source>
        <dbReference type="Proteomes" id="UP001359886"/>
    </source>
</evidence>
<evidence type="ECO:0000259" key="4">
    <source>
        <dbReference type="Pfam" id="PF01048"/>
    </source>
</evidence>
<dbReference type="AlphaFoldDB" id="A0AAW9RA07"/>
<feature type="binding site" evidence="3">
    <location>
        <position position="25"/>
    </location>
    <ligand>
        <name>phosphate</name>
        <dbReference type="ChEBI" id="CHEBI:43474"/>
    </ligand>
</feature>
<dbReference type="InterPro" id="IPR000845">
    <property type="entry name" value="Nucleoside_phosphorylase_d"/>
</dbReference>
<dbReference type="RefSeq" id="WP_354693942.1">
    <property type="nucleotide sequence ID" value="NZ_JAZHOG010000002.1"/>
</dbReference>
<name>A0AAW9RA07_9GAMM</name>
<keyword evidence="3" id="KW-0660">Purine salvage</keyword>
<dbReference type="SUPFAM" id="SSF53167">
    <property type="entry name" value="Purine and uridine phosphorylases"/>
    <property type="match status" value="1"/>
</dbReference>
<evidence type="ECO:0000256" key="2">
    <source>
        <dbReference type="ARBA" id="ARBA00022679"/>
    </source>
</evidence>
<dbReference type="PANTHER" id="PTHR42679:SF2">
    <property type="entry name" value="S-METHYL-5'-THIOADENOSINE PHOSPHORYLASE"/>
    <property type="match status" value="1"/>
</dbReference>
<keyword evidence="1 3" id="KW-0328">Glycosyltransferase</keyword>
<dbReference type="NCBIfam" id="NF006599">
    <property type="entry name" value="PRK09136.1"/>
    <property type="match status" value="1"/>
</dbReference>
<feature type="domain" description="Nucleoside phosphorylase" evidence="4">
    <location>
        <begin position="19"/>
        <end position="255"/>
    </location>
</feature>
<comment type="function">
    <text evidence="3">Purine nucleoside phosphorylase involved in purine salvage.</text>
</comment>
<feature type="binding site" evidence="3">
    <location>
        <begin position="98"/>
        <end position="99"/>
    </location>
    <ligand>
        <name>phosphate</name>
        <dbReference type="ChEBI" id="CHEBI:43474"/>
    </ligand>
</feature>
<sequence length="263" mass="28141">MNPGPTPASTSTSTSTPTLALIGGTGLTELDENCAEIAIETPYGAPSAPIREVTDTPIRTVFLPRHGSPHVLPPHRVNYRANLWALREAGARHVLAVSAVGGIARECRPGVLVAPDQLIDYTWGREHTLSDSADDELVHVDFTYPYEGPLRDELLAAAEEQGIVLIDGGCIGVFQGPRLETAAEIERARRDGCDMAGMTSLPEASLARELGLDYAGIAVISNFGAGITGERLSEEDIAETLREPMERVRRLIRAVAGRLAARA</sequence>
<evidence type="ECO:0000256" key="3">
    <source>
        <dbReference type="HAMAP-Rule" id="MF_01963"/>
    </source>
</evidence>
<dbReference type="PROSITE" id="PS01240">
    <property type="entry name" value="PNP_MTAP_2"/>
    <property type="match status" value="1"/>
</dbReference>
<proteinExistence type="inferred from homology"/>
<comment type="caution">
    <text evidence="3">Lacks conserved residue(s) required for the propagation of feature annotation.</text>
</comment>
<feature type="site" description="Important for substrate specificity" evidence="3">
    <location>
        <position position="180"/>
    </location>
</feature>
<dbReference type="PANTHER" id="PTHR42679">
    <property type="entry name" value="S-METHYL-5'-THIOADENOSINE PHOSPHORYLASE"/>
    <property type="match status" value="1"/>
</dbReference>
<gene>
    <name evidence="5" type="ORF">V3330_03170</name>
</gene>
<dbReference type="InterPro" id="IPR018099">
    <property type="entry name" value="Purine_phosphorylase-2_CS"/>
</dbReference>
<organism evidence="5 6">
    <name type="scientific">Elongatibacter sediminis</name>
    <dbReference type="NCBI Taxonomy" id="3119006"/>
    <lineage>
        <taxon>Bacteria</taxon>
        <taxon>Pseudomonadati</taxon>
        <taxon>Pseudomonadota</taxon>
        <taxon>Gammaproteobacteria</taxon>
        <taxon>Chromatiales</taxon>
        <taxon>Wenzhouxiangellaceae</taxon>
        <taxon>Elongatibacter</taxon>
    </lineage>
</organism>
<dbReference type="HAMAP" id="MF_01963">
    <property type="entry name" value="MTAP"/>
    <property type="match status" value="1"/>
</dbReference>
<dbReference type="InterPro" id="IPR035994">
    <property type="entry name" value="Nucleoside_phosphorylase_sf"/>
</dbReference>
<accession>A0AAW9RA07</accession>
<feature type="binding site" evidence="3">
    <location>
        <position position="198"/>
    </location>
    <ligand>
        <name>substrate</name>
    </ligand>
</feature>
<reference evidence="5 6" key="1">
    <citation type="submission" date="2024-02" db="EMBL/GenBank/DDBJ databases">
        <title>A novel Wenzhouxiangellaceae bacterium, isolated from coastal sediments.</title>
        <authorList>
            <person name="Du Z.-J."/>
            <person name="Ye Y.-Q."/>
            <person name="Zhang X.-Y."/>
        </authorList>
    </citation>
    <scope>NUCLEOTIDE SEQUENCE [LARGE SCALE GENOMIC DNA]</scope>
    <source>
        <strain evidence="5 6">CH-27</strain>
    </source>
</reference>
<dbReference type="Proteomes" id="UP001359886">
    <property type="component" value="Unassembled WGS sequence"/>
</dbReference>
<dbReference type="EC" id="2.4.2.1" evidence="3"/>
<protein>
    <recommendedName>
        <fullName evidence="3">Purine nucleoside phosphorylase</fullName>
        <shortName evidence="3">PNP</shortName>
        <ecNumber evidence="3">2.4.2.1</ecNumber>
    </recommendedName>
</protein>
<dbReference type="GO" id="GO:0017061">
    <property type="term" value="F:S-methyl-5-thioadenosine phosphorylase activity"/>
    <property type="evidence" value="ECO:0007669"/>
    <property type="project" value="InterPro"/>
</dbReference>
<feature type="binding site" evidence="3">
    <location>
        <begin position="65"/>
        <end position="66"/>
    </location>
    <ligand>
        <name>phosphate</name>
        <dbReference type="ChEBI" id="CHEBI:43474"/>
    </ligand>
</feature>
<dbReference type="EMBL" id="JAZHOG010000002">
    <property type="protein sequence ID" value="MEJ8566618.1"/>
    <property type="molecule type" value="Genomic_DNA"/>
</dbReference>
<dbReference type="Gene3D" id="3.40.50.1580">
    <property type="entry name" value="Nucleoside phosphorylase domain"/>
    <property type="match status" value="1"/>
</dbReference>
<dbReference type="CDD" id="cd09010">
    <property type="entry name" value="MTAP_SsMTAPII_like_MTIP"/>
    <property type="match status" value="1"/>
</dbReference>
<comment type="miscellaneous">
    <text evidence="3">Although this enzyme belongs to the family of MTA phosphorylases based on sequence homology, it lacks several conserved amino acids in the substrate binding pocket that confer specificity towards MTA.</text>
</comment>
<evidence type="ECO:0000256" key="1">
    <source>
        <dbReference type="ARBA" id="ARBA00022676"/>
    </source>
</evidence>
<evidence type="ECO:0000313" key="5">
    <source>
        <dbReference type="EMBL" id="MEJ8566618.1"/>
    </source>
</evidence>